<comment type="caution">
    <text evidence="2">The sequence shown here is derived from an EMBL/GenBank/DDBJ whole genome shotgun (WGS) entry which is preliminary data.</text>
</comment>
<reference evidence="2 3" key="1">
    <citation type="submission" date="2014-05" db="EMBL/GenBank/DDBJ databases">
        <title>Draft genome sequence of Amycolatopsis rifamycinica DSM 46095.</title>
        <authorList>
            <person name="Lal R."/>
            <person name="Saxena A."/>
            <person name="Kumari R."/>
            <person name="Mukherjee U."/>
            <person name="Singh P."/>
            <person name="Sangwan N."/>
            <person name="Mahato N.K."/>
        </authorList>
    </citation>
    <scope>NUCLEOTIDE SEQUENCE [LARGE SCALE GENOMIC DNA]</scope>
    <source>
        <strain evidence="2 3">DSM 46095</strain>
    </source>
</reference>
<protein>
    <submittedName>
        <fullName evidence="2">Mini-circle protein</fullName>
    </submittedName>
</protein>
<evidence type="ECO:0000313" key="3">
    <source>
        <dbReference type="Proteomes" id="UP000027345"/>
    </source>
</evidence>
<dbReference type="InterPro" id="IPR007061">
    <property type="entry name" value="MST-like"/>
</dbReference>
<accession>A0A066TV97</accession>
<evidence type="ECO:0000313" key="2">
    <source>
        <dbReference type="EMBL" id="KDN19101.1"/>
    </source>
</evidence>
<dbReference type="Gene3D" id="1.20.120.450">
    <property type="entry name" value="dinb family like domain"/>
    <property type="match status" value="1"/>
</dbReference>
<sequence>MPRTRRRDTPPPRTGPAEKDVLRGFLDHLRAAVAAKAEDVPEPQVRTPGVPSGTSLLGLVRHLAHVERFTFLGEAVADWPGTFRPRPEETVASVVADYRAACARANAVIDACTDLTQPVARPGRGAPSMRWALVHLIEETGRHAGHADILRELIDGSTGR</sequence>
<feature type="region of interest" description="Disordered" evidence="1">
    <location>
        <begin position="1"/>
        <end position="20"/>
    </location>
</feature>
<dbReference type="eggNOG" id="COG2318">
    <property type="taxonomic scope" value="Bacteria"/>
</dbReference>
<dbReference type="EMBL" id="JMQI01000057">
    <property type="protein sequence ID" value="KDN19101.1"/>
    <property type="molecule type" value="Genomic_DNA"/>
</dbReference>
<dbReference type="RefSeq" id="WP_043784987.1">
    <property type="nucleotide sequence ID" value="NZ_JMQI01000057.1"/>
</dbReference>
<dbReference type="Proteomes" id="UP000027345">
    <property type="component" value="Unassembled WGS sequence"/>
</dbReference>
<dbReference type="STRING" id="287986.DV20_27260"/>
<dbReference type="OrthoDB" id="4548523at2"/>
<evidence type="ECO:0000256" key="1">
    <source>
        <dbReference type="SAM" id="MobiDB-lite"/>
    </source>
</evidence>
<dbReference type="AlphaFoldDB" id="A0A066TV97"/>
<organism evidence="2 3">
    <name type="scientific">Amycolatopsis rifamycinica</name>
    <dbReference type="NCBI Taxonomy" id="287986"/>
    <lineage>
        <taxon>Bacteria</taxon>
        <taxon>Bacillati</taxon>
        <taxon>Actinomycetota</taxon>
        <taxon>Actinomycetes</taxon>
        <taxon>Pseudonocardiales</taxon>
        <taxon>Pseudonocardiaceae</taxon>
        <taxon>Amycolatopsis</taxon>
    </lineage>
</organism>
<dbReference type="SUPFAM" id="SSF109854">
    <property type="entry name" value="DinB/YfiT-like putative metalloenzymes"/>
    <property type="match status" value="1"/>
</dbReference>
<name>A0A066TV97_9PSEU</name>
<dbReference type="InterPro" id="IPR034660">
    <property type="entry name" value="DinB/YfiT-like"/>
</dbReference>
<dbReference type="Pfam" id="PF04978">
    <property type="entry name" value="MST"/>
    <property type="match status" value="1"/>
</dbReference>
<keyword evidence="3" id="KW-1185">Reference proteome</keyword>
<proteinExistence type="predicted"/>
<gene>
    <name evidence="2" type="ORF">DV20_27260</name>
</gene>